<dbReference type="PANTHER" id="PTHR38042:SF1">
    <property type="entry name" value="UROPORPHYRINOGEN-III SYNTHASE, CHLOROPLASTIC"/>
    <property type="match status" value="1"/>
</dbReference>
<comment type="similarity">
    <text evidence="2 9">Belongs to the uroporphyrinogen-III synthase family.</text>
</comment>
<keyword evidence="4 9" id="KW-0456">Lyase</keyword>
<evidence type="ECO:0000256" key="5">
    <source>
        <dbReference type="ARBA" id="ARBA00023244"/>
    </source>
</evidence>
<dbReference type="InterPro" id="IPR003754">
    <property type="entry name" value="4pyrrol_synth_uPrphyn_synth"/>
</dbReference>
<sequence>MVRILVTRPEPGASRTARRLETQGFQPVLLPLTVTSALPVEASIGGDAVAVAVTSANAVRHAPKALVAALARLPCHAVGKRTAEACRAAGFLAVMEGPGDAEALADTIAGGLAGKAIVYLCGRVRFPVFEHRLSAAGVHVQAIETYDTTAIDYGDADVVARLSGRPVGAALLYSAKASLALVDLMARPTLRHLFEKAEFLALSARVAQPMEGVAGNRVRIAAKPEEDALLALLSQPRQGISPFYGDGEMP</sequence>
<dbReference type="NCBIfam" id="NF006621">
    <property type="entry name" value="PRK09189.1"/>
    <property type="match status" value="1"/>
</dbReference>
<feature type="domain" description="Tetrapyrrole biosynthesis uroporphyrinogen III synthase" evidence="10">
    <location>
        <begin position="15"/>
        <end position="230"/>
    </location>
</feature>
<evidence type="ECO:0000259" key="10">
    <source>
        <dbReference type="Pfam" id="PF02602"/>
    </source>
</evidence>
<proteinExistence type="inferred from homology"/>
<dbReference type="GO" id="GO:0004852">
    <property type="term" value="F:uroporphyrinogen-III synthase activity"/>
    <property type="evidence" value="ECO:0007669"/>
    <property type="project" value="UniProtKB-UniRule"/>
</dbReference>
<name>A0A090FRF8_MESPL</name>
<comment type="pathway">
    <text evidence="1 9">Porphyrin-containing compound metabolism; protoporphyrin-IX biosynthesis; coproporphyrinogen-III from 5-aminolevulinate: step 3/4.</text>
</comment>
<dbReference type="GO" id="GO:0006780">
    <property type="term" value="P:uroporphyrinogen III biosynthetic process"/>
    <property type="evidence" value="ECO:0007669"/>
    <property type="project" value="UniProtKB-UniRule"/>
</dbReference>
<dbReference type="Gene3D" id="3.40.50.10090">
    <property type="match status" value="2"/>
</dbReference>
<reference evidence="11 12" key="1">
    <citation type="submission" date="2014-08" db="EMBL/GenBank/DDBJ databases">
        <authorList>
            <person name="Moulin Lionel"/>
        </authorList>
    </citation>
    <scope>NUCLEOTIDE SEQUENCE [LARGE SCALE GENOMIC DNA]</scope>
</reference>
<evidence type="ECO:0000256" key="3">
    <source>
        <dbReference type="ARBA" id="ARBA00013109"/>
    </source>
</evidence>
<organism evidence="11 12">
    <name type="scientific">Mesorhizobium plurifarium</name>
    <dbReference type="NCBI Taxonomy" id="69974"/>
    <lineage>
        <taxon>Bacteria</taxon>
        <taxon>Pseudomonadati</taxon>
        <taxon>Pseudomonadota</taxon>
        <taxon>Alphaproteobacteria</taxon>
        <taxon>Hyphomicrobiales</taxon>
        <taxon>Phyllobacteriaceae</taxon>
        <taxon>Mesorhizobium</taxon>
    </lineage>
</organism>
<evidence type="ECO:0000256" key="6">
    <source>
        <dbReference type="ARBA" id="ARBA00037589"/>
    </source>
</evidence>
<dbReference type="EMBL" id="CCNB01000046">
    <property type="protein sequence ID" value="CDX46457.1"/>
    <property type="molecule type" value="Genomic_DNA"/>
</dbReference>
<gene>
    <name evidence="11" type="ORF">MPLDJ20_90029</name>
</gene>
<dbReference type="GO" id="GO:0006782">
    <property type="term" value="P:protoporphyrinogen IX biosynthetic process"/>
    <property type="evidence" value="ECO:0007669"/>
    <property type="project" value="UniProtKB-UniRule"/>
</dbReference>
<dbReference type="InterPro" id="IPR039793">
    <property type="entry name" value="UROS/Hem4"/>
</dbReference>
<evidence type="ECO:0000256" key="1">
    <source>
        <dbReference type="ARBA" id="ARBA00004772"/>
    </source>
</evidence>
<dbReference type="CDD" id="cd06578">
    <property type="entry name" value="HemD"/>
    <property type="match status" value="1"/>
</dbReference>
<keyword evidence="5 9" id="KW-0627">Porphyrin biosynthesis</keyword>
<comment type="function">
    <text evidence="6 9">Catalyzes cyclization of the linear tetrapyrrole, hydroxymethylbilane, to the macrocyclic uroporphyrinogen III.</text>
</comment>
<evidence type="ECO:0000256" key="7">
    <source>
        <dbReference type="ARBA" id="ARBA00040167"/>
    </source>
</evidence>
<comment type="catalytic activity">
    <reaction evidence="8 9">
        <text>hydroxymethylbilane = uroporphyrinogen III + H2O</text>
        <dbReference type="Rhea" id="RHEA:18965"/>
        <dbReference type="ChEBI" id="CHEBI:15377"/>
        <dbReference type="ChEBI" id="CHEBI:57308"/>
        <dbReference type="ChEBI" id="CHEBI:57845"/>
        <dbReference type="EC" id="4.2.1.75"/>
    </reaction>
</comment>
<dbReference type="PANTHER" id="PTHR38042">
    <property type="entry name" value="UROPORPHYRINOGEN-III SYNTHASE, CHLOROPLASTIC"/>
    <property type="match status" value="1"/>
</dbReference>
<dbReference type="Proteomes" id="UP000046373">
    <property type="component" value="Unassembled WGS sequence"/>
</dbReference>
<dbReference type="GeneID" id="31893812"/>
<evidence type="ECO:0000256" key="4">
    <source>
        <dbReference type="ARBA" id="ARBA00023239"/>
    </source>
</evidence>
<dbReference type="SUPFAM" id="SSF69618">
    <property type="entry name" value="HemD-like"/>
    <property type="match status" value="1"/>
</dbReference>
<evidence type="ECO:0000313" key="11">
    <source>
        <dbReference type="EMBL" id="CDX46457.1"/>
    </source>
</evidence>
<evidence type="ECO:0000256" key="8">
    <source>
        <dbReference type="ARBA" id="ARBA00048617"/>
    </source>
</evidence>
<accession>A0A090FRF8</accession>
<evidence type="ECO:0000256" key="9">
    <source>
        <dbReference type="RuleBase" id="RU366031"/>
    </source>
</evidence>
<protein>
    <recommendedName>
        <fullName evidence="7 9">Uroporphyrinogen-III synthase</fullName>
        <ecNumber evidence="3 9">4.2.1.75</ecNumber>
    </recommendedName>
</protein>
<evidence type="ECO:0000313" key="12">
    <source>
        <dbReference type="Proteomes" id="UP000046373"/>
    </source>
</evidence>
<dbReference type="EC" id="4.2.1.75" evidence="3 9"/>
<evidence type="ECO:0000256" key="2">
    <source>
        <dbReference type="ARBA" id="ARBA00008133"/>
    </source>
</evidence>
<dbReference type="InterPro" id="IPR036108">
    <property type="entry name" value="4pyrrol_syn_uPrphyn_synt_sf"/>
</dbReference>
<dbReference type="AlphaFoldDB" id="A0A090FRF8"/>
<dbReference type="Pfam" id="PF02602">
    <property type="entry name" value="HEM4"/>
    <property type="match status" value="1"/>
</dbReference>